<proteinExistence type="predicted"/>
<dbReference type="InterPro" id="IPR011009">
    <property type="entry name" value="Kinase-like_dom_sf"/>
</dbReference>
<accession>A0A927N2B9</accession>
<name>A0A927N2B9_9ACTN</name>
<comment type="caution">
    <text evidence="1">The sequence shown here is derived from an EMBL/GenBank/DDBJ whole genome shotgun (WGS) entry which is preliminary data.</text>
</comment>
<dbReference type="SUPFAM" id="SSF56112">
    <property type="entry name" value="Protein kinase-like (PK-like)"/>
    <property type="match status" value="1"/>
</dbReference>
<dbReference type="EMBL" id="JADBEM010000001">
    <property type="protein sequence ID" value="MBE1607345.1"/>
    <property type="molecule type" value="Genomic_DNA"/>
</dbReference>
<evidence type="ECO:0008006" key="3">
    <source>
        <dbReference type="Google" id="ProtNLM"/>
    </source>
</evidence>
<dbReference type="RefSeq" id="WP_192751308.1">
    <property type="nucleotide sequence ID" value="NZ_BAABJL010000197.1"/>
</dbReference>
<dbReference type="AlphaFoldDB" id="A0A927N2B9"/>
<protein>
    <recommendedName>
        <fullName evidence="3">Phosphotransferase enzyme family protein</fullName>
    </recommendedName>
</protein>
<keyword evidence="2" id="KW-1185">Reference proteome</keyword>
<sequence length="239" mass="26619">MSEQAAHLTPARLSPLRVESRPSPLPYGLTWADLQPCLPGFASAVDAQAWTSHVKQGLHGGSNSLILTLRHSCIDRSRRTRTFFFKEGPHFPESVDASAAESAKYRFLASTDFPTPRLLHVVERADREVMVLEFLPTIGIQPDEADDLLLLIARLNAVRQPPPELFRPGPGLPWTEFHALVKDALTMLAGDPAPQVRVEPRRWFAAYRRAEESVSGLPSALNHGELYFHMRIEVSQVAS</sequence>
<reference evidence="1" key="1">
    <citation type="submission" date="2020-10" db="EMBL/GenBank/DDBJ databases">
        <title>Sequencing the genomes of 1000 actinobacteria strains.</title>
        <authorList>
            <person name="Klenk H.-P."/>
        </authorList>
    </citation>
    <scope>NUCLEOTIDE SEQUENCE</scope>
    <source>
        <strain evidence="1">DSM 45354</strain>
    </source>
</reference>
<evidence type="ECO:0000313" key="2">
    <source>
        <dbReference type="Proteomes" id="UP000638648"/>
    </source>
</evidence>
<dbReference type="Proteomes" id="UP000638648">
    <property type="component" value="Unassembled WGS sequence"/>
</dbReference>
<gene>
    <name evidence="1" type="ORF">HEB94_004193</name>
</gene>
<organism evidence="1 2">
    <name type="scientific">Actinopolymorpha pittospori</name>
    <dbReference type="NCBI Taxonomy" id="648752"/>
    <lineage>
        <taxon>Bacteria</taxon>
        <taxon>Bacillati</taxon>
        <taxon>Actinomycetota</taxon>
        <taxon>Actinomycetes</taxon>
        <taxon>Propionibacteriales</taxon>
        <taxon>Actinopolymorphaceae</taxon>
        <taxon>Actinopolymorpha</taxon>
    </lineage>
</organism>
<evidence type="ECO:0000313" key="1">
    <source>
        <dbReference type="EMBL" id="MBE1607345.1"/>
    </source>
</evidence>